<evidence type="ECO:0000313" key="7">
    <source>
        <dbReference type="EMBL" id="POZ50258.1"/>
    </source>
</evidence>
<dbReference type="SUPFAM" id="SSF50022">
    <property type="entry name" value="ISP domain"/>
    <property type="match status" value="1"/>
</dbReference>
<keyword evidence="4" id="KW-0411">Iron-sulfur</keyword>
<protein>
    <submittedName>
        <fullName evidence="6">Rieske (2Fe-2S) protein</fullName>
    </submittedName>
</protein>
<dbReference type="PROSITE" id="PS51296">
    <property type="entry name" value="RIESKE"/>
    <property type="match status" value="1"/>
</dbReference>
<dbReference type="GO" id="GO:0046872">
    <property type="term" value="F:metal ion binding"/>
    <property type="evidence" value="ECO:0007669"/>
    <property type="project" value="UniProtKB-KW"/>
</dbReference>
<reference evidence="6 8" key="1">
    <citation type="submission" date="2017-06" db="EMBL/GenBank/DDBJ databases">
        <title>Genome Sequencing of the methanotroph Methylovulum psychrotolerants str. HV10-M2 isolated from a high-altitude environment.</title>
        <authorList>
            <person name="Mateos-Rivera A."/>
        </authorList>
    </citation>
    <scope>NUCLEOTIDE SEQUENCE [LARGE SCALE GENOMIC DNA]</scope>
    <source>
        <strain evidence="6 8">HV10_M2</strain>
    </source>
</reference>
<accession>A0A1Z4C5M7</accession>
<dbReference type="InterPro" id="IPR036922">
    <property type="entry name" value="Rieske_2Fe-2S_sf"/>
</dbReference>
<evidence type="ECO:0000259" key="5">
    <source>
        <dbReference type="PROSITE" id="PS51296"/>
    </source>
</evidence>
<dbReference type="Pfam" id="PF00355">
    <property type="entry name" value="Rieske"/>
    <property type="match status" value="1"/>
</dbReference>
<keyword evidence="3" id="KW-0408">Iron</keyword>
<dbReference type="AlphaFoldDB" id="A0A1Z4C5M7"/>
<evidence type="ECO:0000313" key="8">
    <source>
        <dbReference type="Proteomes" id="UP000197019"/>
    </source>
</evidence>
<evidence type="ECO:0000256" key="3">
    <source>
        <dbReference type="ARBA" id="ARBA00023004"/>
    </source>
</evidence>
<proteinExistence type="predicted"/>
<evidence type="ECO:0000256" key="1">
    <source>
        <dbReference type="ARBA" id="ARBA00022714"/>
    </source>
</evidence>
<dbReference type="RefSeq" id="WP_088621696.1">
    <property type="nucleotide sequence ID" value="NZ_CP022129.1"/>
</dbReference>
<evidence type="ECO:0000256" key="4">
    <source>
        <dbReference type="ARBA" id="ARBA00023014"/>
    </source>
</evidence>
<keyword evidence="2" id="KW-0479">Metal-binding</keyword>
<dbReference type="EMBL" id="PGFZ01000013">
    <property type="protein sequence ID" value="POZ50258.1"/>
    <property type="molecule type" value="Genomic_DNA"/>
</dbReference>
<sequence length="123" mass="14125">MTVLHPKLKAICPVAQLQQQPFTTRNITLKNQPASALVFWFDGSAYSYVNHCMHMHRPLNCEQDAIFDETGNYLRCSMHGFIFDPKTGECQSPVCLGQRLQALRLQEHEGMLYFAEKHLTLLD</sequence>
<reference evidence="7 9" key="2">
    <citation type="submission" date="2017-11" db="EMBL/GenBank/DDBJ databases">
        <title>Draft Genome Sequence of Methylobacter psychrotolerans Sph1T, an Obligate Methanotroph from Low-Temperature Environments.</title>
        <authorList>
            <person name="Oshkin I.Y."/>
            <person name="Miroshnikov K."/>
            <person name="Belova S.E."/>
            <person name="Korzhenkov A."/>
            <person name="Toshchakov S.V."/>
            <person name="Dedysh S.N."/>
        </authorList>
    </citation>
    <scope>NUCLEOTIDE SEQUENCE [LARGE SCALE GENOMIC DNA]</scope>
    <source>
        <strain evidence="7 9">Sph1</strain>
    </source>
</reference>
<evidence type="ECO:0000313" key="9">
    <source>
        <dbReference type="Proteomes" id="UP000237423"/>
    </source>
</evidence>
<evidence type="ECO:0000313" key="6">
    <source>
        <dbReference type="EMBL" id="ASF48835.1"/>
    </source>
</evidence>
<name>A0A1Z4C5M7_9GAMM</name>
<dbReference type="KEGG" id="mpsy:CEK71_18945"/>
<dbReference type="InterPro" id="IPR017941">
    <property type="entry name" value="Rieske_2Fe-2S"/>
</dbReference>
<dbReference type="Proteomes" id="UP000237423">
    <property type="component" value="Unassembled WGS sequence"/>
</dbReference>
<dbReference type="Proteomes" id="UP000197019">
    <property type="component" value="Chromosome"/>
</dbReference>
<keyword evidence="1" id="KW-0001">2Fe-2S</keyword>
<organism evidence="6 8">
    <name type="scientific">Methylovulum psychrotolerans</name>
    <dbReference type="NCBI Taxonomy" id="1704499"/>
    <lineage>
        <taxon>Bacteria</taxon>
        <taxon>Pseudomonadati</taxon>
        <taxon>Pseudomonadota</taxon>
        <taxon>Gammaproteobacteria</taxon>
        <taxon>Methylococcales</taxon>
        <taxon>Methylococcaceae</taxon>
        <taxon>Methylovulum</taxon>
    </lineage>
</organism>
<dbReference type="OrthoDB" id="9794779at2"/>
<gene>
    <name evidence="7" type="ORF">AADEFJLK_04008</name>
    <name evidence="6" type="ORF">CEK71_18945</name>
</gene>
<dbReference type="EMBL" id="CP022129">
    <property type="protein sequence ID" value="ASF48835.1"/>
    <property type="molecule type" value="Genomic_DNA"/>
</dbReference>
<dbReference type="GO" id="GO:0051537">
    <property type="term" value="F:2 iron, 2 sulfur cluster binding"/>
    <property type="evidence" value="ECO:0007669"/>
    <property type="project" value="UniProtKB-KW"/>
</dbReference>
<keyword evidence="8" id="KW-1185">Reference proteome</keyword>
<feature type="domain" description="Rieske" evidence="5">
    <location>
        <begin position="11"/>
        <end position="114"/>
    </location>
</feature>
<dbReference type="Gene3D" id="2.102.10.10">
    <property type="entry name" value="Rieske [2Fe-2S] iron-sulphur domain"/>
    <property type="match status" value="1"/>
</dbReference>
<evidence type="ECO:0000256" key="2">
    <source>
        <dbReference type="ARBA" id="ARBA00022723"/>
    </source>
</evidence>